<name>A0A6A5ZQA3_9PLEO</name>
<evidence type="ECO:0000313" key="2">
    <source>
        <dbReference type="EMBL" id="KAF2121325.1"/>
    </source>
</evidence>
<organism evidence="2 3">
    <name type="scientific">Lophiotrema nucula</name>
    <dbReference type="NCBI Taxonomy" id="690887"/>
    <lineage>
        <taxon>Eukaryota</taxon>
        <taxon>Fungi</taxon>
        <taxon>Dikarya</taxon>
        <taxon>Ascomycota</taxon>
        <taxon>Pezizomycotina</taxon>
        <taxon>Dothideomycetes</taxon>
        <taxon>Pleosporomycetidae</taxon>
        <taxon>Pleosporales</taxon>
        <taxon>Lophiotremataceae</taxon>
        <taxon>Lophiotrema</taxon>
    </lineage>
</organism>
<accession>A0A6A5ZQA3</accession>
<evidence type="ECO:0000256" key="1">
    <source>
        <dbReference type="SAM" id="MobiDB-lite"/>
    </source>
</evidence>
<dbReference type="OrthoDB" id="10521924at2759"/>
<feature type="region of interest" description="Disordered" evidence="1">
    <location>
        <begin position="1"/>
        <end position="116"/>
    </location>
</feature>
<protein>
    <submittedName>
        <fullName evidence="2">Uncharacterized protein</fullName>
    </submittedName>
</protein>
<keyword evidence="3" id="KW-1185">Reference proteome</keyword>
<sequence length="431" mass="49133">MIDASGKVDVGKSVRIVRPGDPPPNTNNGRPSFWGISMSEKKSKKKRSNRGGPNNQYSIVQHGRADDWSSDETVSDSSDEISSWQPSGFVPPIPPSPPFGRRSTRIGREPVSSEIETRVNDNSTQNFNNLALNTEPLPVGEGDVFNRNIKDNKHEGLEDLDPAQMLARLQQEIADLKKANTALRYERSPPIPSAWVTVHRVRCQDQVDPAIYADMPYWRRYTNDVIHMEGDKPISNLGLFKTQQADKAFLVFRDYSCDGHLRKTGSRTHETREEEEQWMKTNPTPVKVTMSIVHYRLRFLLNQLSSHASPYWAWPSFSDDEFDPPDRLMYHEAPKIEERINTFQEPDQKLLRLFRDFVASYYRDQSDRASANFEAGCFSIADLDHLFIPGHVTVKAIDGYECGFIQTSPLYMGREDKVDENGYLPSAEFSV</sequence>
<evidence type="ECO:0000313" key="3">
    <source>
        <dbReference type="Proteomes" id="UP000799770"/>
    </source>
</evidence>
<dbReference type="AlphaFoldDB" id="A0A6A5ZQA3"/>
<reference evidence="2" key="1">
    <citation type="journal article" date="2020" name="Stud. Mycol.">
        <title>101 Dothideomycetes genomes: a test case for predicting lifestyles and emergence of pathogens.</title>
        <authorList>
            <person name="Haridas S."/>
            <person name="Albert R."/>
            <person name="Binder M."/>
            <person name="Bloem J."/>
            <person name="Labutti K."/>
            <person name="Salamov A."/>
            <person name="Andreopoulos B."/>
            <person name="Baker S."/>
            <person name="Barry K."/>
            <person name="Bills G."/>
            <person name="Bluhm B."/>
            <person name="Cannon C."/>
            <person name="Castanera R."/>
            <person name="Culley D."/>
            <person name="Daum C."/>
            <person name="Ezra D."/>
            <person name="Gonzalez J."/>
            <person name="Henrissat B."/>
            <person name="Kuo A."/>
            <person name="Liang C."/>
            <person name="Lipzen A."/>
            <person name="Lutzoni F."/>
            <person name="Magnuson J."/>
            <person name="Mondo S."/>
            <person name="Nolan M."/>
            <person name="Ohm R."/>
            <person name="Pangilinan J."/>
            <person name="Park H.-J."/>
            <person name="Ramirez L."/>
            <person name="Alfaro M."/>
            <person name="Sun H."/>
            <person name="Tritt A."/>
            <person name="Yoshinaga Y."/>
            <person name="Zwiers L.-H."/>
            <person name="Turgeon B."/>
            <person name="Goodwin S."/>
            <person name="Spatafora J."/>
            <person name="Crous P."/>
            <person name="Grigoriev I."/>
        </authorList>
    </citation>
    <scope>NUCLEOTIDE SEQUENCE</scope>
    <source>
        <strain evidence="2">CBS 627.86</strain>
    </source>
</reference>
<feature type="compositionally biased region" description="Pro residues" evidence="1">
    <location>
        <begin position="89"/>
        <end position="98"/>
    </location>
</feature>
<feature type="compositionally biased region" description="Acidic residues" evidence="1">
    <location>
        <begin position="68"/>
        <end position="79"/>
    </location>
</feature>
<dbReference type="EMBL" id="ML977312">
    <property type="protein sequence ID" value="KAF2121325.1"/>
    <property type="molecule type" value="Genomic_DNA"/>
</dbReference>
<gene>
    <name evidence="2" type="ORF">BDV96DRAFT_209396</name>
</gene>
<proteinExistence type="predicted"/>
<dbReference type="Proteomes" id="UP000799770">
    <property type="component" value="Unassembled WGS sequence"/>
</dbReference>